<name>A0A0D6EU32_9PROT</name>
<dbReference type="GO" id="GO:0005737">
    <property type="term" value="C:cytoplasm"/>
    <property type="evidence" value="ECO:0007669"/>
    <property type="project" value="UniProtKB-SubCell"/>
</dbReference>
<dbReference type="RefSeq" id="WP_046486710.1">
    <property type="nucleotide sequence ID" value="NZ_LN827929.1"/>
</dbReference>
<keyword evidence="4 8" id="KW-0813">Transport</keyword>
<keyword evidence="11" id="KW-1185">Reference proteome</keyword>
<keyword evidence="6 8" id="KW-0592">Phosphate transport</keyword>
<reference evidence="11" key="1">
    <citation type="submission" date="2014-12" db="EMBL/GenBank/DDBJ databases">
        <authorList>
            <person name="Salcher M.M."/>
        </authorList>
    </citation>
    <scope>NUCLEOTIDE SEQUENCE [LARGE SCALE GENOMIC DNA]</scope>
    <source>
        <strain evidence="11">MMS-10A-171</strain>
    </source>
</reference>
<dbReference type="GO" id="GO:0006817">
    <property type="term" value="P:phosphate ion transport"/>
    <property type="evidence" value="ECO:0007669"/>
    <property type="project" value="UniProtKB-KW"/>
</dbReference>
<dbReference type="NCBIfam" id="TIGR02135">
    <property type="entry name" value="phoU_full"/>
    <property type="match status" value="1"/>
</dbReference>
<dbReference type="OrthoDB" id="9814256at2"/>
<evidence type="ECO:0000256" key="8">
    <source>
        <dbReference type="PIRNR" id="PIRNR003107"/>
    </source>
</evidence>
<comment type="function">
    <text evidence="7 8">Plays a role in the regulation of phosphate uptake.</text>
</comment>
<feature type="domain" description="PhoU" evidence="9">
    <location>
        <begin position="126"/>
        <end position="210"/>
    </location>
</feature>
<comment type="subcellular location">
    <subcellularLocation>
        <location evidence="1 8">Cytoplasm</location>
    </subcellularLocation>
</comment>
<dbReference type="PANTHER" id="PTHR42930">
    <property type="entry name" value="PHOSPHATE-SPECIFIC TRANSPORT SYSTEM ACCESSORY PROTEIN PHOU"/>
    <property type="match status" value="1"/>
</dbReference>
<gene>
    <name evidence="10" type="primary">phoU</name>
    <name evidence="10" type="ORF">BN1208_0099</name>
</gene>
<organism evidence="10 11">
    <name type="scientific">Candidatus Methylopumilus planktonicus</name>
    <dbReference type="NCBI Taxonomy" id="1581557"/>
    <lineage>
        <taxon>Bacteria</taxon>
        <taxon>Pseudomonadati</taxon>
        <taxon>Pseudomonadota</taxon>
        <taxon>Betaproteobacteria</taxon>
        <taxon>Nitrosomonadales</taxon>
        <taxon>Methylophilaceae</taxon>
        <taxon>Candidatus Methylopumilus</taxon>
    </lineage>
</organism>
<evidence type="ECO:0000259" key="9">
    <source>
        <dbReference type="Pfam" id="PF01895"/>
    </source>
</evidence>
<evidence type="ECO:0000256" key="3">
    <source>
        <dbReference type="ARBA" id="ARBA00011738"/>
    </source>
</evidence>
<comment type="similarity">
    <text evidence="2 8">Belongs to the PhoU family.</text>
</comment>
<dbReference type="AlphaFoldDB" id="A0A0D6EU32"/>
<feature type="domain" description="PhoU" evidence="9">
    <location>
        <begin position="21"/>
        <end position="108"/>
    </location>
</feature>
<proteinExistence type="inferred from homology"/>
<dbReference type="EMBL" id="LN827929">
    <property type="protein sequence ID" value="CEZ18995.1"/>
    <property type="molecule type" value="Genomic_DNA"/>
</dbReference>
<evidence type="ECO:0000256" key="2">
    <source>
        <dbReference type="ARBA" id="ARBA00008107"/>
    </source>
</evidence>
<dbReference type="InterPro" id="IPR026022">
    <property type="entry name" value="PhoU_dom"/>
</dbReference>
<dbReference type="PANTHER" id="PTHR42930:SF3">
    <property type="entry name" value="PHOSPHATE-SPECIFIC TRANSPORT SYSTEM ACCESSORY PROTEIN PHOU"/>
    <property type="match status" value="1"/>
</dbReference>
<dbReference type="InterPro" id="IPR028366">
    <property type="entry name" value="PhoU"/>
</dbReference>
<dbReference type="PIRSF" id="PIRSF003107">
    <property type="entry name" value="PhoU"/>
    <property type="match status" value="1"/>
</dbReference>
<evidence type="ECO:0000256" key="5">
    <source>
        <dbReference type="ARBA" id="ARBA00022490"/>
    </source>
</evidence>
<dbReference type="InterPro" id="IPR038078">
    <property type="entry name" value="PhoU-like_sf"/>
</dbReference>
<dbReference type="HOGENOM" id="CLU_078518_2_1_4"/>
<evidence type="ECO:0000256" key="7">
    <source>
        <dbReference type="ARBA" id="ARBA00056181"/>
    </source>
</evidence>
<dbReference type="FunFam" id="1.20.58.220:FF:000004">
    <property type="entry name" value="Phosphate-specific transport system accessory protein PhoU"/>
    <property type="match status" value="1"/>
</dbReference>
<evidence type="ECO:0000256" key="1">
    <source>
        <dbReference type="ARBA" id="ARBA00004496"/>
    </source>
</evidence>
<dbReference type="SUPFAM" id="SSF109755">
    <property type="entry name" value="PhoU-like"/>
    <property type="match status" value="1"/>
</dbReference>
<evidence type="ECO:0000313" key="11">
    <source>
        <dbReference type="Proteomes" id="UP000064007"/>
    </source>
</evidence>
<dbReference type="Pfam" id="PF01895">
    <property type="entry name" value="PhoU"/>
    <property type="match status" value="2"/>
</dbReference>
<dbReference type="Proteomes" id="UP000064007">
    <property type="component" value="Chromosome 1"/>
</dbReference>
<dbReference type="GO" id="GO:0045936">
    <property type="term" value="P:negative regulation of phosphate metabolic process"/>
    <property type="evidence" value="ECO:0007669"/>
    <property type="project" value="InterPro"/>
</dbReference>
<evidence type="ECO:0000256" key="6">
    <source>
        <dbReference type="ARBA" id="ARBA00022592"/>
    </source>
</evidence>
<evidence type="ECO:0000256" key="4">
    <source>
        <dbReference type="ARBA" id="ARBA00022448"/>
    </source>
</evidence>
<accession>A0A0D6EU32</accession>
<comment type="subunit">
    <text evidence="3 8">Homodimer.</text>
</comment>
<keyword evidence="5 8" id="KW-0963">Cytoplasm</keyword>
<sequence>MASEHSYKEYDLELEAVRAKVLKMGGLVEENILSAIESLKKDDVDLANKVIKIDEKVNGLEMEIDEDASRIIAKRQPAAGDLRMIISILKSITDLERIGDEATKIARTAIRVNENPNIKKIKIGEIKLMVEAVHSMLKTVLDSFARLDISKTIEIAKKDEAVDDQYRATIRELLTYMLEDSKAISVSLELLVVVKALERIGDHCKNISEHIVYAVKGADIRHSTIKEMQKTIAE</sequence>
<dbReference type="GO" id="GO:0030643">
    <property type="term" value="P:intracellular phosphate ion homeostasis"/>
    <property type="evidence" value="ECO:0007669"/>
    <property type="project" value="InterPro"/>
</dbReference>
<dbReference type="KEGG" id="mbat:BN1208_0099"/>
<protein>
    <recommendedName>
        <fullName evidence="8">Phosphate-specific transport system accessory protein PhoU</fullName>
    </recommendedName>
</protein>
<evidence type="ECO:0000313" key="10">
    <source>
        <dbReference type="EMBL" id="CEZ18995.1"/>
    </source>
</evidence>
<dbReference type="STRING" id="1581557.BN1208_0099"/>
<dbReference type="Gene3D" id="1.20.58.220">
    <property type="entry name" value="Phosphate transport system protein phou homolog 2, domain 2"/>
    <property type="match status" value="1"/>
</dbReference>